<protein>
    <submittedName>
        <fullName evidence="2">Uncharacterized protein</fullName>
    </submittedName>
</protein>
<gene>
    <name evidence="2" type="ORF">MRATA1EN1_LOCUS21230</name>
</gene>
<name>A0ABN8ZED4_RANTA</name>
<feature type="region of interest" description="Disordered" evidence="1">
    <location>
        <begin position="15"/>
        <end position="60"/>
    </location>
</feature>
<proteinExistence type="predicted"/>
<reference evidence="2" key="1">
    <citation type="submission" date="2023-04" db="EMBL/GenBank/DDBJ databases">
        <authorList>
            <consortium name="ELIXIR-Norway"/>
        </authorList>
    </citation>
    <scope>NUCLEOTIDE SEQUENCE [LARGE SCALE GENOMIC DNA]</scope>
</reference>
<accession>A0ABN8ZED4</accession>
<feature type="compositionally biased region" description="Gly residues" evidence="1">
    <location>
        <begin position="49"/>
        <end position="59"/>
    </location>
</feature>
<evidence type="ECO:0000256" key="1">
    <source>
        <dbReference type="SAM" id="MobiDB-lite"/>
    </source>
</evidence>
<dbReference type="EMBL" id="OX459968">
    <property type="protein sequence ID" value="CAI9172268.1"/>
    <property type="molecule type" value="Genomic_DNA"/>
</dbReference>
<sequence length="107" mass="10779">MKGWAACNKSLICNPSTRSQSARRRTEAESGDQQQGSSGSSGDDACVGGNDGGVGGNDGDVGSMAVMMGSMAAMMESTVAMMGRMVMRVVVALAELAAVGATEVARV</sequence>
<evidence type="ECO:0000313" key="3">
    <source>
        <dbReference type="Proteomes" id="UP001176941"/>
    </source>
</evidence>
<organism evidence="2 3">
    <name type="scientific">Rangifer tarandus platyrhynchus</name>
    <name type="common">Svalbard reindeer</name>
    <dbReference type="NCBI Taxonomy" id="3082113"/>
    <lineage>
        <taxon>Eukaryota</taxon>
        <taxon>Metazoa</taxon>
        <taxon>Chordata</taxon>
        <taxon>Craniata</taxon>
        <taxon>Vertebrata</taxon>
        <taxon>Euteleostomi</taxon>
        <taxon>Mammalia</taxon>
        <taxon>Eutheria</taxon>
        <taxon>Laurasiatheria</taxon>
        <taxon>Artiodactyla</taxon>
        <taxon>Ruminantia</taxon>
        <taxon>Pecora</taxon>
        <taxon>Cervidae</taxon>
        <taxon>Odocoileinae</taxon>
        <taxon>Rangifer</taxon>
    </lineage>
</organism>
<keyword evidence="3" id="KW-1185">Reference proteome</keyword>
<feature type="compositionally biased region" description="Low complexity" evidence="1">
    <location>
        <begin position="31"/>
        <end position="48"/>
    </location>
</feature>
<evidence type="ECO:0000313" key="2">
    <source>
        <dbReference type="EMBL" id="CAI9172268.1"/>
    </source>
</evidence>
<dbReference type="Proteomes" id="UP001176941">
    <property type="component" value="Chromosome 32"/>
</dbReference>